<proteinExistence type="inferred from homology"/>
<dbReference type="PROSITE" id="PS00132">
    <property type="entry name" value="CARBOXYPEPT_ZN_1"/>
    <property type="match status" value="1"/>
</dbReference>
<keyword evidence="6" id="KW-0645">Protease</keyword>
<gene>
    <name evidence="18" type="ORF">Cfor_07988</name>
</gene>
<keyword evidence="11" id="KW-0482">Metalloprotease</keyword>
<dbReference type="GO" id="GO:0005615">
    <property type="term" value="C:extracellular space"/>
    <property type="evidence" value="ECO:0007669"/>
    <property type="project" value="TreeGrafter"/>
</dbReference>
<dbReference type="Pfam" id="PF00246">
    <property type="entry name" value="Peptidase_M14"/>
    <property type="match status" value="1"/>
</dbReference>
<dbReference type="InterPro" id="IPR057246">
    <property type="entry name" value="CARBOXYPEPT_ZN_1"/>
</dbReference>
<sequence length="414" mass="46752">MLRLLCVLVVSAVFADRATYYNYQVRRVVPENQEQLKVLNDLEAEPNGLYFWVRPSRIQKAVDIMVPPHMLPFFSEIAEGLNLKSEIYISNVQHLIDTERPKVRPTADFGWTDYHTLDEIYAWLDSLVETHPGVVTSIVGGQSYEDRQIKGVKVSFKAGNPVIILEGGIHAAEWISSATVTYILNKLLTSEDPVIADLAQSFDYYVFPNVNPDGYVYSHTTDRLWRKTRRPVGNGCYGADPNRNWDFHWMEAGASSDPCTDYYAGEYAFSENETRSLAEYFKSISDNLVGYLDFHSYSQLLMFPYGHTAEHVSNYDELLALGLEGAAALARNNGTQYKVGSIYEAIYPASGSSLDWVRGNLGAPYAYVWELRDTGRYGFLLPANQIIDTGEETLNSVIVILQEAKRNLQGNTKR</sequence>
<dbReference type="Gene3D" id="3.30.70.340">
    <property type="entry name" value="Metallocarboxypeptidase-like"/>
    <property type="match status" value="1"/>
</dbReference>
<dbReference type="PRINTS" id="PR00765">
    <property type="entry name" value="CRBOXYPTASEA"/>
</dbReference>
<feature type="active site" description="Proton donor/acceptor" evidence="15">
    <location>
        <position position="370"/>
    </location>
</feature>
<dbReference type="OrthoDB" id="3626597at2759"/>
<feature type="chain" id="PRO_5027071428" description="Zinc carboxypeptidase A 1" evidence="16">
    <location>
        <begin position="21"/>
        <end position="414"/>
    </location>
</feature>
<comment type="similarity">
    <text evidence="3 15">Belongs to the peptidase M14 family.</text>
</comment>
<organism evidence="18 19">
    <name type="scientific">Coptotermes formosanus</name>
    <name type="common">Formosan subterranean termite</name>
    <dbReference type="NCBI Taxonomy" id="36987"/>
    <lineage>
        <taxon>Eukaryota</taxon>
        <taxon>Metazoa</taxon>
        <taxon>Ecdysozoa</taxon>
        <taxon>Arthropoda</taxon>
        <taxon>Hexapoda</taxon>
        <taxon>Insecta</taxon>
        <taxon>Pterygota</taxon>
        <taxon>Neoptera</taxon>
        <taxon>Polyneoptera</taxon>
        <taxon>Dictyoptera</taxon>
        <taxon>Blattodea</taxon>
        <taxon>Blattoidea</taxon>
        <taxon>Termitoidae</taxon>
        <taxon>Rhinotermitidae</taxon>
        <taxon>Coptotermes</taxon>
    </lineage>
</organism>
<comment type="caution">
    <text evidence="18">The sequence shown here is derived from an EMBL/GenBank/DDBJ whole genome shotgun (WGS) entry which is preliminary data.</text>
</comment>
<keyword evidence="4" id="KW-0964">Secreted</keyword>
<evidence type="ECO:0000259" key="17">
    <source>
        <dbReference type="PROSITE" id="PS52035"/>
    </source>
</evidence>
<dbReference type="AlphaFoldDB" id="A0A6L2PEP6"/>
<dbReference type="PROSITE" id="PS00133">
    <property type="entry name" value="CARBOXYPEPT_ZN_2"/>
    <property type="match status" value="1"/>
</dbReference>
<dbReference type="FunCoup" id="A0A6L2PEP6">
    <property type="interactions" value="18"/>
</dbReference>
<dbReference type="InterPro" id="IPR003146">
    <property type="entry name" value="M14A_act_pep"/>
</dbReference>
<keyword evidence="8 16" id="KW-0732">Signal</keyword>
<feature type="domain" description="Peptidase M14" evidence="17">
    <location>
        <begin position="113"/>
        <end position="404"/>
    </location>
</feature>
<evidence type="ECO:0000256" key="9">
    <source>
        <dbReference type="ARBA" id="ARBA00022801"/>
    </source>
</evidence>
<evidence type="ECO:0000256" key="12">
    <source>
        <dbReference type="ARBA" id="ARBA00023157"/>
    </source>
</evidence>
<comment type="cofactor">
    <cofactor evidence="1">
        <name>Zn(2+)</name>
        <dbReference type="ChEBI" id="CHEBI:29105"/>
    </cofactor>
</comment>
<dbReference type="FunFam" id="3.40.630.10:FF:000040">
    <property type="entry name" value="zinc carboxypeptidase"/>
    <property type="match status" value="1"/>
</dbReference>
<keyword evidence="10" id="KW-0862">Zinc</keyword>
<keyword evidence="5" id="KW-0121">Carboxypeptidase</keyword>
<dbReference type="SMART" id="SM00631">
    <property type="entry name" value="Zn_pept"/>
    <property type="match status" value="1"/>
</dbReference>
<evidence type="ECO:0000256" key="8">
    <source>
        <dbReference type="ARBA" id="ARBA00022729"/>
    </source>
</evidence>
<comment type="subcellular location">
    <subcellularLocation>
        <location evidence="2">Secreted</location>
    </subcellularLocation>
</comment>
<dbReference type="Gene3D" id="3.40.630.10">
    <property type="entry name" value="Zn peptidases"/>
    <property type="match status" value="1"/>
</dbReference>
<dbReference type="Proteomes" id="UP000502823">
    <property type="component" value="Unassembled WGS sequence"/>
</dbReference>
<dbReference type="InterPro" id="IPR000834">
    <property type="entry name" value="Peptidase_M14"/>
</dbReference>
<dbReference type="PANTHER" id="PTHR11705">
    <property type="entry name" value="PROTEASE FAMILY M14 CARBOXYPEPTIDASE A,B"/>
    <property type="match status" value="1"/>
</dbReference>
<evidence type="ECO:0000256" key="4">
    <source>
        <dbReference type="ARBA" id="ARBA00022525"/>
    </source>
</evidence>
<dbReference type="FunFam" id="3.30.70.340:FF:000002">
    <property type="entry name" value="Carboxypeptidase A"/>
    <property type="match status" value="1"/>
</dbReference>
<evidence type="ECO:0000256" key="2">
    <source>
        <dbReference type="ARBA" id="ARBA00004613"/>
    </source>
</evidence>
<evidence type="ECO:0000256" key="3">
    <source>
        <dbReference type="ARBA" id="ARBA00005988"/>
    </source>
</evidence>
<evidence type="ECO:0000256" key="13">
    <source>
        <dbReference type="ARBA" id="ARBA00057299"/>
    </source>
</evidence>
<feature type="signal peptide" evidence="16">
    <location>
        <begin position="1"/>
        <end position="20"/>
    </location>
</feature>
<evidence type="ECO:0000256" key="6">
    <source>
        <dbReference type="ARBA" id="ARBA00022670"/>
    </source>
</evidence>
<dbReference type="GO" id="GO:0004181">
    <property type="term" value="F:metallocarboxypeptidase activity"/>
    <property type="evidence" value="ECO:0007669"/>
    <property type="project" value="InterPro"/>
</dbReference>
<dbReference type="InterPro" id="IPR036990">
    <property type="entry name" value="M14A-like_propep"/>
</dbReference>
<dbReference type="PROSITE" id="PS52035">
    <property type="entry name" value="PEPTIDASE_M14"/>
    <property type="match status" value="1"/>
</dbReference>
<dbReference type="InterPro" id="IPR057247">
    <property type="entry name" value="CARBOXYPEPT_ZN_2"/>
</dbReference>
<name>A0A6L2PEP6_COPFO</name>
<dbReference type="CDD" id="cd03860">
    <property type="entry name" value="M14_CP_A-B_like"/>
    <property type="match status" value="1"/>
</dbReference>
<evidence type="ECO:0000256" key="14">
    <source>
        <dbReference type="ARBA" id="ARBA00069039"/>
    </source>
</evidence>
<protein>
    <recommendedName>
        <fullName evidence="14">Zinc carboxypeptidase A 1</fullName>
    </recommendedName>
</protein>
<keyword evidence="19" id="KW-1185">Reference proteome</keyword>
<evidence type="ECO:0000256" key="16">
    <source>
        <dbReference type="SAM" id="SignalP"/>
    </source>
</evidence>
<evidence type="ECO:0000256" key="15">
    <source>
        <dbReference type="PROSITE-ProRule" id="PRU01379"/>
    </source>
</evidence>
<evidence type="ECO:0000313" key="18">
    <source>
        <dbReference type="EMBL" id="GFG31001.1"/>
    </source>
</evidence>
<evidence type="ECO:0000256" key="7">
    <source>
        <dbReference type="ARBA" id="ARBA00022723"/>
    </source>
</evidence>
<comment type="function">
    <text evidence="13">Involved in the digestion of the blood meal.</text>
</comment>
<accession>A0A6L2PEP6</accession>
<evidence type="ECO:0000256" key="5">
    <source>
        <dbReference type="ARBA" id="ARBA00022645"/>
    </source>
</evidence>
<dbReference type="Pfam" id="PF02244">
    <property type="entry name" value="Propep_M14"/>
    <property type="match status" value="1"/>
</dbReference>
<dbReference type="GO" id="GO:0006508">
    <property type="term" value="P:proteolysis"/>
    <property type="evidence" value="ECO:0007669"/>
    <property type="project" value="UniProtKB-KW"/>
</dbReference>
<dbReference type="SUPFAM" id="SSF54897">
    <property type="entry name" value="Protease propeptides/inhibitors"/>
    <property type="match status" value="1"/>
</dbReference>
<dbReference type="InParanoid" id="A0A6L2PEP6"/>
<evidence type="ECO:0000313" key="19">
    <source>
        <dbReference type="Proteomes" id="UP000502823"/>
    </source>
</evidence>
<evidence type="ECO:0000256" key="10">
    <source>
        <dbReference type="ARBA" id="ARBA00022833"/>
    </source>
</evidence>
<keyword evidence="7" id="KW-0479">Metal-binding</keyword>
<evidence type="ECO:0000256" key="11">
    <source>
        <dbReference type="ARBA" id="ARBA00023049"/>
    </source>
</evidence>
<keyword evidence="12" id="KW-1015">Disulfide bond</keyword>
<evidence type="ECO:0000256" key="1">
    <source>
        <dbReference type="ARBA" id="ARBA00001947"/>
    </source>
</evidence>
<reference evidence="19" key="1">
    <citation type="submission" date="2020-01" db="EMBL/GenBank/DDBJ databases">
        <title>Draft genome sequence of the Termite Coptotermes fromosanus.</title>
        <authorList>
            <person name="Itakura S."/>
            <person name="Yosikawa Y."/>
            <person name="Umezawa K."/>
        </authorList>
    </citation>
    <scope>NUCLEOTIDE SEQUENCE [LARGE SCALE GENOMIC DNA]</scope>
</reference>
<keyword evidence="9" id="KW-0378">Hydrolase</keyword>
<dbReference type="SUPFAM" id="SSF53187">
    <property type="entry name" value="Zn-dependent exopeptidases"/>
    <property type="match status" value="1"/>
</dbReference>
<dbReference type="GO" id="GO:0008270">
    <property type="term" value="F:zinc ion binding"/>
    <property type="evidence" value="ECO:0007669"/>
    <property type="project" value="InterPro"/>
</dbReference>
<dbReference type="PANTHER" id="PTHR11705:SF153">
    <property type="entry name" value="ZINC CARBOXYPEPTIDASE A 1-LIKE PROTEIN"/>
    <property type="match status" value="1"/>
</dbReference>
<dbReference type="EMBL" id="BLKM01000273">
    <property type="protein sequence ID" value="GFG31001.1"/>
    <property type="molecule type" value="Genomic_DNA"/>
</dbReference>